<proteinExistence type="predicted"/>
<name>A0ABW4S7R0_9RHOB</name>
<evidence type="ECO:0000313" key="2">
    <source>
        <dbReference type="Proteomes" id="UP001597353"/>
    </source>
</evidence>
<organism evidence="1 2">
    <name type="scientific">Halodurantibacterium flavum</name>
    <dbReference type="NCBI Taxonomy" id="1382802"/>
    <lineage>
        <taxon>Bacteria</taxon>
        <taxon>Pseudomonadati</taxon>
        <taxon>Pseudomonadota</taxon>
        <taxon>Alphaproteobacteria</taxon>
        <taxon>Rhodobacterales</taxon>
        <taxon>Paracoccaceae</taxon>
        <taxon>Halodurantibacterium</taxon>
    </lineage>
</organism>
<sequence length="364" mass="41531">MPRSYAETPSLACALVSDETLAGPAGAVAARIAQRWGMDVHVFLERRDISASVPQTRIPGVTYHFETLLGEARDYLPDDPRFTMATWGRLFVPRALSHYDRVLYCDIDILLGPKPDWLETLALSHGLGMVRDYYIGMHYSRMCPDELRQSRGVDPAAYFNSGILLIDTARWDLDGILLALRDYLARFRPRLLDQDFLNHHFAGRITELSPNLNFQQSLMGLGIDHAVTPAIRHYCHDVKPYHRLPRRGAALAVERAAVEFRAMLAEAGLPQQALEPHSTPRAVHRFRASLDRLFYALGVRGRRATRLEVQWRDRRREVLSILRRSVSEGRFADPNILDLDAPLPRLQFRGHEIVPVAMPERSRR</sequence>
<evidence type="ECO:0000313" key="1">
    <source>
        <dbReference type="EMBL" id="MFD1913532.1"/>
    </source>
</evidence>
<dbReference type="InterPro" id="IPR002495">
    <property type="entry name" value="Glyco_trans_8"/>
</dbReference>
<reference evidence="2" key="1">
    <citation type="journal article" date="2019" name="Int. J. Syst. Evol. Microbiol.">
        <title>The Global Catalogue of Microorganisms (GCM) 10K type strain sequencing project: providing services to taxonomists for standard genome sequencing and annotation.</title>
        <authorList>
            <consortium name="The Broad Institute Genomics Platform"/>
            <consortium name="The Broad Institute Genome Sequencing Center for Infectious Disease"/>
            <person name="Wu L."/>
            <person name="Ma J."/>
        </authorList>
    </citation>
    <scope>NUCLEOTIDE SEQUENCE [LARGE SCALE GENOMIC DNA]</scope>
    <source>
        <strain evidence="2">CGMCC 4.7242</strain>
    </source>
</reference>
<dbReference type="Pfam" id="PF01501">
    <property type="entry name" value="Glyco_transf_8"/>
    <property type="match status" value="1"/>
</dbReference>
<comment type="caution">
    <text evidence="1">The sequence shown here is derived from an EMBL/GenBank/DDBJ whole genome shotgun (WGS) entry which is preliminary data.</text>
</comment>
<dbReference type="EMBL" id="JBHUGH010000012">
    <property type="protein sequence ID" value="MFD1913532.1"/>
    <property type="molecule type" value="Genomic_DNA"/>
</dbReference>
<accession>A0ABW4S7R0</accession>
<keyword evidence="2" id="KW-1185">Reference proteome</keyword>
<dbReference type="RefSeq" id="WP_390263537.1">
    <property type="nucleotide sequence ID" value="NZ_JBHUGH010000012.1"/>
</dbReference>
<dbReference type="InterPro" id="IPR029044">
    <property type="entry name" value="Nucleotide-diphossugar_trans"/>
</dbReference>
<dbReference type="SUPFAM" id="SSF53448">
    <property type="entry name" value="Nucleotide-diphospho-sugar transferases"/>
    <property type="match status" value="1"/>
</dbReference>
<dbReference type="Gene3D" id="3.90.550.10">
    <property type="entry name" value="Spore Coat Polysaccharide Biosynthesis Protein SpsA, Chain A"/>
    <property type="match status" value="1"/>
</dbReference>
<gene>
    <name evidence="1" type="ORF">ACFSGJ_15065</name>
</gene>
<dbReference type="Proteomes" id="UP001597353">
    <property type="component" value="Unassembled WGS sequence"/>
</dbReference>
<protein>
    <submittedName>
        <fullName evidence="1">Glycosyltransferase</fullName>
    </submittedName>
</protein>